<evidence type="ECO:0000256" key="4">
    <source>
        <dbReference type="ARBA" id="ARBA00023002"/>
    </source>
</evidence>
<feature type="domain" description="HTH luxR-type" evidence="8">
    <location>
        <begin position="500"/>
        <end position="557"/>
    </location>
</feature>
<dbReference type="CDD" id="cd11029">
    <property type="entry name" value="CYP107-like"/>
    <property type="match status" value="1"/>
</dbReference>
<dbReference type="PRINTS" id="PR00359">
    <property type="entry name" value="BP450"/>
</dbReference>
<proteinExistence type="inferred from homology"/>
<dbReference type="InterPro" id="IPR017972">
    <property type="entry name" value="Cyt_P450_CS"/>
</dbReference>
<name>A0A6N9UAL3_STRHA</name>
<dbReference type="InterPro" id="IPR036388">
    <property type="entry name" value="WH-like_DNA-bd_sf"/>
</dbReference>
<dbReference type="PROSITE" id="PS00086">
    <property type="entry name" value="CYTOCHROME_P450"/>
    <property type="match status" value="1"/>
</dbReference>
<keyword evidence="5 7" id="KW-0408">Iron</keyword>
<organism evidence="9 10">
    <name type="scientific">Streptomyces halstedii</name>
    <dbReference type="NCBI Taxonomy" id="1944"/>
    <lineage>
        <taxon>Bacteria</taxon>
        <taxon>Bacillati</taxon>
        <taxon>Actinomycetota</taxon>
        <taxon>Actinomycetes</taxon>
        <taxon>Kitasatosporales</taxon>
        <taxon>Streptomycetaceae</taxon>
        <taxon>Streptomyces</taxon>
    </lineage>
</organism>
<feature type="domain" description="HTH luxR-type" evidence="8">
    <location>
        <begin position="425"/>
        <end position="482"/>
    </location>
</feature>
<sequence length="577" mass="62219">MTTTTVTATTAGCPFRIDASGSDIQGEATALRALGPATRILLPGDIPAWSVTEPRLIRRLLSHRDISKDARRHWPAYQTLPEDWPLRIWVDVTNALSAYGQEHHRLRRPLQKAFTTRRVRALAPRIEQITQQLLDELGTDTADEPVDLRARFTWRLPLLVVNALLGVPEPMHDDFRDALGNLFATNLTSEEAAAAPVRAYGLIGQLITYKRHHPGDDVTSSLIAAHSDGQISPQELADSLMLLIGAGHETTVSLLGHAVTNLLTHPEQLDLIRSGRATWEQAVEEALRHQAPVASIIMRVAVSDVTDQLSGITFAQGDAIVINYAAAGRDPVLHGDDGDQFDITRGTARDHLSFGHGAHLCLGAELARVEARIALSALFTRYPDLRLVVTPDRLQPLPSFISNGHRALPVHLGTAADNGPKPHGTRGPSPALRRVAGELLRGGSGEGIATRLCLSEHTVRGHIHSLRRLLGCPHRTARPVLTHQLLEGRHVDPPVLDSQAPSLTDAEQALLQALTTYSGTTRIADALGITVKKVRSGIGDLLGKTGAIDACHLVALGHGWGLLGTATRPASAVPTDL</sequence>
<accession>A0A6N9UAL3</accession>
<evidence type="ECO:0000259" key="8">
    <source>
        <dbReference type="SMART" id="SM00421"/>
    </source>
</evidence>
<dbReference type="RefSeq" id="WP_164350594.1">
    <property type="nucleotide sequence ID" value="NZ_JAAGLQ010000746.1"/>
</dbReference>
<dbReference type="AlphaFoldDB" id="A0A6N9UAL3"/>
<evidence type="ECO:0000313" key="9">
    <source>
        <dbReference type="EMBL" id="NEA20678.1"/>
    </source>
</evidence>
<evidence type="ECO:0000256" key="5">
    <source>
        <dbReference type="ARBA" id="ARBA00023004"/>
    </source>
</evidence>
<keyword evidence="2 7" id="KW-0349">Heme</keyword>
<dbReference type="GO" id="GO:0003677">
    <property type="term" value="F:DNA binding"/>
    <property type="evidence" value="ECO:0007669"/>
    <property type="project" value="InterPro"/>
</dbReference>
<keyword evidence="6 7" id="KW-0503">Monooxygenase</keyword>
<dbReference type="SUPFAM" id="SSF46894">
    <property type="entry name" value="C-terminal effector domain of the bipartite response regulators"/>
    <property type="match status" value="2"/>
</dbReference>
<dbReference type="InterPro" id="IPR000792">
    <property type="entry name" value="Tscrpt_reg_LuxR_C"/>
</dbReference>
<dbReference type="Pfam" id="PF00067">
    <property type="entry name" value="p450"/>
    <property type="match status" value="1"/>
</dbReference>
<dbReference type="Gene3D" id="1.10.630.10">
    <property type="entry name" value="Cytochrome P450"/>
    <property type="match status" value="1"/>
</dbReference>
<protein>
    <submittedName>
        <fullName evidence="9">Cytochrome P450</fullName>
    </submittedName>
</protein>
<evidence type="ECO:0000313" key="10">
    <source>
        <dbReference type="Proteomes" id="UP000471293"/>
    </source>
</evidence>
<comment type="similarity">
    <text evidence="1 7">Belongs to the cytochrome P450 family.</text>
</comment>
<evidence type="ECO:0000256" key="3">
    <source>
        <dbReference type="ARBA" id="ARBA00022723"/>
    </source>
</evidence>
<dbReference type="EMBL" id="JAAGLQ010000746">
    <property type="protein sequence ID" value="NEA20678.1"/>
    <property type="molecule type" value="Genomic_DNA"/>
</dbReference>
<dbReference type="GO" id="GO:0006355">
    <property type="term" value="P:regulation of DNA-templated transcription"/>
    <property type="evidence" value="ECO:0007669"/>
    <property type="project" value="InterPro"/>
</dbReference>
<dbReference type="GO" id="GO:0004497">
    <property type="term" value="F:monooxygenase activity"/>
    <property type="evidence" value="ECO:0007669"/>
    <property type="project" value="UniProtKB-KW"/>
</dbReference>
<evidence type="ECO:0000256" key="2">
    <source>
        <dbReference type="ARBA" id="ARBA00022617"/>
    </source>
</evidence>
<dbReference type="Proteomes" id="UP000471293">
    <property type="component" value="Unassembled WGS sequence"/>
</dbReference>
<evidence type="ECO:0000256" key="6">
    <source>
        <dbReference type="ARBA" id="ARBA00023033"/>
    </source>
</evidence>
<gene>
    <name evidence="9" type="ORF">G3I29_35620</name>
</gene>
<dbReference type="InterPro" id="IPR001128">
    <property type="entry name" value="Cyt_P450"/>
</dbReference>
<dbReference type="InterPro" id="IPR036396">
    <property type="entry name" value="Cyt_P450_sf"/>
</dbReference>
<dbReference type="GO" id="GO:0005506">
    <property type="term" value="F:iron ion binding"/>
    <property type="evidence" value="ECO:0007669"/>
    <property type="project" value="InterPro"/>
</dbReference>
<comment type="caution">
    <text evidence="9">The sequence shown here is derived from an EMBL/GenBank/DDBJ whole genome shotgun (WGS) entry which is preliminary data.</text>
</comment>
<dbReference type="GO" id="GO:0020037">
    <property type="term" value="F:heme binding"/>
    <property type="evidence" value="ECO:0007669"/>
    <property type="project" value="InterPro"/>
</dbReference>
<reference evidence="9 10" key="1">
    <citation type="submission" date="2020-01" db="EMBL/GenBank/DDBJ databases">
        <title>Insect and environment-associated Actinomycetes.</title>
        <authorList>
            <person name="Currrie C."/>
            <person name="Chevrette M."/>
            <person name="Carlson C."/>
            <person name="Stubbendieck R."/>
            <person name="Wendt-Pienkowski E."/>
        </authorList>
    </citation>
    <scope>NUCLEOTIDE SEQUENCE [LARGE SCALE GENOMIC DNA]</scope>
    <source>
        <strain evidence="9 10">SID11342</strain>
    </source>
</reference>
<dbReference type="SMART" id="SM00421">
    <property type="entry name" value="HTH_LUXR"/>
    <property type="match status" value="2"/>
</dbReference>
<dbReference type="InterPro" id="IPR002397">
    <property type="entry name" value="Cyt_P450_B"/>
</dbReference>
<evidence type="ECO:0000256" key="7">
    <source>
        <dbReference type="RuleBase" id="RU000461"/>
    </source>
</evidence>
<evidence type="ECO:0000256" key="1">
    <source>
        <dbReference type="ARBA" id="ARBA00010617"/>
    </source>
</evidence>
<dbReference type="InterPro" id="IPR016032">
    <property type="entry name" value="Sig_transdc_resp-reg_C-effctor"/>
</dbReference>
<dbReference type="Gene3D" id="1.10.10.10">
    <property type="entry name" value="Winged helix-like DNA-binding domain superfamily/Winged helix DNA-binding domain"/>
    <property type="match status" value="1"/>
</dbReference>
<dbReference type="FunFam" id="1.10.630.10:FF:000018">
    <property type="entry name" value="Cytochrome P450 monooxygenase"/>
    <property type="match status" value="1"/>
</dbReference>
<dbReference type="GO" id="GO:0016705">
    <property type="term" value="F:oxidoreductase activity, acting on paired donors, with incorporation or reduction of molecular oxygen"/>
    <property type="evidence" value="ECO:0007669"/>
    <property type="project" value="InterPro"/>
</dbReference>
<dbReference type="SUPFAM" id="SSF48264">
    <property type="entry name" value="Cytochrome P450"/>
    <property type="match status" value="1"/>
</dbReference>
<dbReference type="PANTHER" id="PTHR46696:SF1">
    <property type="entry name" value="CYTOCHROME P450 YJIB-RELATED"/>
    <property type="match status" value="1"/>
</dbReference>
<keyword evidence="3 7" id="KW-0479">Metal-binding</keyword>
<keyword evidence="4 7" id="KW-0560">Oxidoreductase</keyword>
<dbReference type="PANTHER" id="PTHR46696">
    <property type="entry name" value="P450, PUTATIVE (EUROFUNG)-RELATED"/>
    <property type="match status" value="1"/>
</dbReference>